<keyword evidence="5 7" id="KW-1133">Transmembrane helix</keyword>
<evidence type="ECO:0000256" key="6">
    <source>
        <dbReference type="ARBA" id="ARBA00023136"/>
    </source>
</evidence>
<dbReference type="CDD" id="cd06261">
    <property type="entry name" value="TM_PBP2"/>
    <property type="match status" value="1"/>
</dbReference>
<feature type="transmembrane region" description="Helical" evidence="7">
    <location>
        <begin position="216"/>
        <end position="235"/>
    </location>
</feature>
<dbReference type="SUPFAM" id="SSF161098">
    <property type="entry name" value="MetI-like"/>
    <property type="match status" value="1"/>
</dbReference>
<dbReference type="GO" id="GO:0005886">
    <property type="term" value="C:plasma membrane"/>
    <property type="evidence" value="ECO:0007669"/>
    <property type="project" value="UniProtKB-SubCell"/>
</dbReference>
<feature type="transmembrane region" description="Helical" evidence="7">
    <location>
        <begin position="138"/>
        <end position="164"/>
    </location>
</feature>
<evidence type="ECO:0000259" key="8">
    <source>
        <dbReference type="PROSITE" id="PS50928"/>
    </source>
</evidence>
<organism evidence="9 10">
    <name type="scientific">Occultella aeris</name>
    <dbReference type="NCBI Taxonomy" id="2761496"/>
    <lineage>
        <taxon>Bacteria</taxon>
        <taxon>Bacillati</taxon>
        <taxon>Actinomycetota</taxon>
        <taxon>Actinomycetes</taxon>
        <taxon>Micrococcales</taxon>
        <taxon>Ruaniaceae</taxon>
        <taxon>Occultella</taxon>
    </lineage>
</organism>
<keyword evidence="2 7" id="KW-0813">Transport</keyword>
<evidence type="ECO:0000256" key="5">
    <source>
        <dbReference type="ARBA" id="ARBA00022989"/>
    </source>
</evidence>
<comment type="subcellular location">
    <subcellularLocation>
        <location evidence="1 7">Cell membrane</location>
        <topology evidence="1 7">Multi-pass membrane protein</topology>
    </subcellularLocation>
</comment>
<dbReference type="AlphaFoldDB" id="A0A7M4DPJ6"/>
<dbReference type="Pfam" id="PF00528">
    <property type="entry name" value="BPD_transp_1"/>
    <property type="match status" value="1"/>
</dbReference>
<keyword evidence="6 7" id="KW-0472">Membrane</keyword>
<gene>
    <name evidence="9" type="primary">ddpC_6</name>
    <name evidence="9" type="ORF">HALOF300_04078</name>
</gene>
<protein>
    <submittedName>
        <fullName evidence="9">Putative D,D-dipeptide transport system permease protein DdpC</fullName>
    </submittedName>
</protein>
<evidence type="ECO:0000256" key="1">
    <source>
        <dbReference type="ARBA" id="ARBA00004651"/>
    </source>
</evidence>
<keyword evidence="4 7" id="KW-0812">Transmembrane</keyword>
<feature type="transmembrane region" description="Helical" evidence="7">
    <location>
        <begin position="87"/>
        <end position="107"/>
    </location>
</feature>
<dbReference type="Proteomes" id="UP000419743">
    <property type="component" value="Unassembled WGS sequence"/>
</dbReference>
<dbReference type="EMBL" id="CACRYJ010000059">
    <property type="protein sequence ID" value="VZO39390.1"/>
    <property type="molecule type" value="Genomic_DNA"/>
</dbReference>
<dbReference type="InterPro" id="IPR050366">
    <property type="entry name" value="BP-dependent_transpt_permease"/>
</dbReference>
<dbReference type="PANTHER" id="PTHR43386">
    <property type="entry name" value="OLIGOPEPTIDE TRANSPORT SYSTEM PERMEASE PROTEIN APPC"/>
    <property type="match status" value="1"/>
</dbReference>
<evidence type="ECO:0000256" key="7">
    <source>
        <dbReference type="RuleBase" id="RU363032"/>
    </source>
</evidence>
<evidence type="ECO:0000313" key="9">
    <source>
        <dbReference type="EMBL" id="VZO39390.1"/>
    </source>
</evidence>
<dbReference type="PROSITE" id="PS50928">
    <property type="entry name" value="ABC_TM1"/>
    <property type="match status" value="1"/>
</dbReference>
<feature type="transmembrane region" description="Helical" evidence="7">
    <location>
        <begin position="24"/>
        <end position="45"/>
    </location>
</feature>
<evidence type="ECO:0000256" key="3">
    <source>
        <dbReference type="ARBA" id="ARBA00022475"/>
    </source>
</evidence>
<proteinExistence type="inferred from homology"/>
<keyword evidence="10" id="KW-1185">Reference proteome</keyword>
<name>A0A7M4DPJ6_9MICO</name>
<feature type="domain" description="ABC transmembrane type-1" evidence="8">
    <location>
        <begin position="83"/>
        <end position="279"/>
    </location>
</feature>
<keyword evidence="3" id="KW-1003">Cell membrane</keyword>
<dbReference type="PANTHER" id="PTHR43386:SF1">
    <property type="entry name" value="D,D-DIPEPTIDE TRANSPORT SYSTEM PERMEASE PROTEIN DDPC-RELATED"/>
    <property type="match status" value="1"/>
</dbReference>
<reference evidence="9 10" key="1">
    <citation type="submission" date="2019-11" db="EMBL/GenBank/DDBJ databases">
        <authorList>
            <person name="Criscuolo A."/>
        </authorList>
    </citation>
    <scope>NUCLEOTIDE SEQUENCE [LARGE SCALE GENOMIC DNA]</scope>
    <source>
        <strain evidence="9">CIP111667</strain>
    </source>
</reference>
<evidence type="ECO:0000256" key="2">
    <source>
        <dbReference type="ARBA" id="ARBA00022448"/>
    </source>
</evidence>
<accession>A0A7M4DPJ6</accession>
<sequence>MSTATTPPTAAPATRRRLPGSASMVPVVAPLVLLLLVAALGPLLVPYSPIDVVAAPDQPPSAQHWFGTDIYGLDVFSRVIAATRNDLVVGLVAALLATVIGVGVGLFTGTNESRGGVPGSVARGLTRGLDLFDALPQIVVGLVLLAFFGRNLLTLSVVCGLLMVPTQARVVRTEVLRVRREAYLESARLSGESERGLLLRHMLPNSTWPALENASYIFGVAVTVAAGLGFLGVGLPPPTPEWGAMIADGATAASAGRWWSSLFPCLALAVTVIAFSNLAHQYLRRR</sequence>
<dbReference type="Gene3D" id="1.10.3720.10">
    <property type="entry name" value="MetI-like"/>
    <property type="match status" value="1"/>
</dbReference>
<evidence type="ECO:0000313" key="10">
    <source>
        <dbReference type="Proteomes" id="UP000419743"/>
    </source>
</evidence>
<evidence type="ECO:0000256" key="4">
    <source>
        <dbReference type="ARBA" id="ARBA00022692"/>
    </source>
</evidence>
<dbReference type="RefSeq" id="WP_156742714.1">
    <property type="nucleotide sequence ID" value="NZ_CACRYJ010000059.1"/>
</dbReference>
<dbReference type="InterPro" id="IPR035906">
    <property type="entry name" value="MetI-like_sf"/>
</dbReference>
<comment type="caution">
    <text evidence="9">The sequence shown here is derived from an EMBL/GenBank/DDBJ whole genome shotgun (WGS) entry which is preliminary data.</text>
</comment>
<dbReference type="GO" id="GO:0055085">
    <property type="term" value="P:transmembrane transport"/>
    <property type="evidence" value="ECO:0007669"/>
    <property type="project" value="InterPro"/>
</dbReference>
<feature type="transmembrane region" description="Helical" evidence="7">
    <location>
        <begin position="258"/>
        <end position="279"/>
    </location>
</feature>
<dbReference type="InterPro" id="IPR000515">
    <property type="entry name" value="MetI-like"/>
</dbReference>
<comment type="similarity">
    <text evidence="7">Belongs to the binding-protein-dependent transport system permease family.</text>
</comment>